<evidence type="ECO:0000256" key="1">
    <source>
        <dbReference type="ARBA" id="ARBA00022801"/>
    </source>
</evidence>
<dbReference type="VEuPathDB" id="FungiDB:DIURU_004137"/>
<comment type="caution">
    <text evidence="5">The sequence shown here is derived from an EMBL/GenBank/DDBJ whole genome shotgun (WGS) entry which is preliminary data.</text>
</comment>
<dbReference type="PANTHER" id="PTHR10340">
    <property type="entry name" value="SPHINGOMYELIN PHOSPHODIESTERASE"/>
    <property type="match status" value="1"/>
</dbReference>
<accession>A0A642UIY5</accession>
<keyword evidence="2" id="KW-0325">Glycoprotein</keyword>
<proteinExistence type="predicted"/>
<organism evidence="5 6">
    <name type="scientific">Diutina rugosa</name>
    <name type="common">Yeast</name>
    <name type="synonym">Candida rugosa</name>
    <dbReference type="NCBI Taxonomy" id="5481"/>
    <lineage>
        <taxon>Eukaryota</taxon>
        <taxon>Fungi</taxon>
        <taxon>Dikarya</taxon>
        <taxon>Ascomycota</taxon>
        <taxon>Saccharomycotina</taxon>
        <taxon>Pichiomycetes</taxon>
        <taxon>Debaryomycetaceae</taxon>
        <taxon>Diutina</taxon>
    </lineage>
</organism>
<feature type="domain" description="Calcineurin-like phosphoesterase" evidence="4">
    <location>
        <begin position="327"/>
        <end position="534"/>
    </location>
</feature>
<feature type="chain" id="PRO_5025004935" description="Calcineurin-like phosphoesterase domain-containing protein" evidence="3">
    <location>
        <begin position="17"/>
        <end position="698"/>
    </location>
</feature>
<name>A0A642UIY5_DIURU</name>
<dbReference type="InterPro" id="IPR004843">
    <property type="entry name" value="Calcineurin-like_PHP"/>
</dbReference>
<evidence type="ECO:0000313" key="5">
    <source>
        <dbReference type="EMBL" id="KAA8899880.1"/>
    </source>
</evidence>
<evidence type="ECO:0000256" key="2">
    <source>
        <dbReference type="ARBA" id="ARBA00023180"/>
    </source>
</evidence>
<keyword evidence="1" id="KW-0378">Hydrolase</keyword>
<dbReference type="Proteomes" id="UP000449547">
    <property type="component" value="Unassembled WGS sequence"/>
</dbReference>
<keyword evidence="3" id="KW-0732">Signal</keyword>
<dbReference type="AlphaFoldDB" id="A0A642UIY5"/>
<dbReference type="GeneID" id="54782788"/>
<dbReference type="PANTHER" id="PTHR10340:SF27">
    <property type="entry name" value="ACL091CP"/>
    <property type="match status" value="1"/>
</dbReference>
<dbReference type="InterPro" id="IPR029052">
    <property type="entry name" value="Metallo-depent_PP-like"/>
</dbReference>
<dbReference type="EMBL" id="SWFT01000120">
    <property type="protein sequence ID" value="KAA8899880.1"/>
    <property type="molecule type" value="Genomic_DNA"/>
</dbReference>
<dbReference type="Pfam" id="PF00149">
    <property type="entry name" value="Metallophos"/>
    <property type="match status" value="1"/>
</dbReference>
<reference evidence="5 6" key="1">
    <citation type="submission" date="2019-07" db="EMBL/GenBank/DDBJ databases">
        <title>Genome assembly of two rare yeast pathogens: Diutina rugosa and Trichomonascus ciferrii.</title>
        <authorList>
            <person name="Mixao V."/>
            <person name="Saus E."/>
            <person name="Hansen A."/>
            <person name="Lass-Flor C."/>
            <person name="Gabaldon T."/>
        </authorList>
    </citation>
    <scope>NUCLEOTIDE SEQUENCE [LARGE SCALE GENOMIC DNA]</scope>
    <source>
        <strain evidence="5 6">CBS 613</strain>
    </source>
</reference>
<sequence length="698" mass="80546">MKVLLPLLYVASWASAHVINGRHSIGAQQLEARANKDFSVAGVLGNLDQADNQWIDDRLSELARYNGSDCDVCKHTIKFSRELYDSDADHQHLISLMLFKKCLQSQKKPSKCNTVDFFVTTDYNNWTKKDKASNSSINFWDNDFLQMLKHFDINNDDDLSYYCYYKHSVCDLPKIDINKFGIDEWWPAKQDKHYSEPQYKHKNKNARKHFNVLHISDLHLQLSYRVGTEANCTTGTCCAVNSYNKDLPSIKNYNISDYYEAIGITPRDFSFYPNVTYPKDGTYNKGDYVDYIAENGWDYVSTPATSFGHYLCDSPEVLLNISLAQIGQTQKKNKYDFCLFTGDLVDHIMELASPESTLREETRSFQLMKEYFENIPVLPALGNHDTFPHGQVAPPQLEHNQNYTWDDDAMAELWINNGWINGAKREDLKSHSSGFSYVTERGLKVIILNSNTYYQQNLWGYINCTSDPDLFGTWKWLVSELVASEASDQRVWIAAHIPTNVYDAKAYQSQIFEKIVQRFSPYTIAGIFYGHTHRDQVYVGYQNDQPAAFALVAPSITPGTNNNPGWRYYEVEDESFNIINAHHYYLALNETLNNNGDLPQYKYEYSSRDLYDPNHQWPADAPLNATFWHQYVVKPMNDTSAIDFNQEYMDLQYRYSPFAPKCLSKTGNLTKTCLKENWCLVSSFNSDLLQKCVDAIKK</sequence>
<evidence type="ECO:0000313" key="6">
    <source>
        <dbReference type="Proteomes" id="UP000449547"/>
    </source>
</evidence>
<dbReference type="CDD" id="cd00842">
    <property type="entry name" value="MPP_ASMase"/>
    <property type="match status" value="1"/>
</dbReference>
<dbReference type="OrthoDB" id="282973at2759"/>
<feature type="signal peptide" evidence="3">
    <location>
        <begin position="1"/>
        <end position="16"/>
    </location>
</feature>
<evidence type="ECO:0000259" key="4">
    <source>
        <dbReference type="Pfam" id="PF00149"/>
    </source>
</evidence>
<evidence type="ECO:0000256" key="3">
    <source>
        <dbReference type="SAM" id="SignalP"/>
    </source>
</evidence>
<gene>
    <name evidence="5" type="ORF">DIURU_004137</name>
</gene>
<dbReference type="OMA" id="AYINMEA"/>
<dbReference type="SUPFAM" id="SSF56300">
    <property type="entry name" value="Metallo-dependent phosphatases"/>
    <property type="match status" value="1"/>
</dbReference>
<dbReference type="GO" id="GO:0008081">
    <property type="term" value="F:phosphoric diester hydrolase activity"/>
    <property type="evidence" value="ECO:0007669"/>
    <property type="project" value="TreeGrafter"/>
</dbReference>
<dbReference type="InterPro" id="IPR041805">
    <property type="entry name" value="ASMase/PPN1_MPP"/>
</dbReference>
<dbReference type="Gene3D" id="3.60.21.10">
    <property type="match status" value="1"/>
</dbReference>
<keyword evidence="6" id="KW-1185">Reference proteome</keyword>
<protein>
    <recommendedName>
        <fullName evidence="4">Calcineurin-like phosphoesterase domain-containing protein</fullName>
    </recommendedName>
</protein>
<dbReference type="RefSeq" id="XP_034011158.1">
    <property type="nucleotide sequence ID" value="XM_034156977.1"/>
</dbReference>